<evidence type="ECO:0000259" key="1">
    <source>
        <dbReference type="Pfam" id="PF26379"/>
    </source>
</evidence>
<dbReference type="EMBL" id="SHKX01000015">
    <property type="protein sequence ID" value="RZU37098.1"/>
    <property type="molecule type" value="Genomic_DNA"/>
</dbReference>
<keyword evidence="3" id="KW-1185">Reference proteome</keyword>
<organism evidence="2 3">
    <name type="scientific">Fluviicoccus keumensis</name>
    <dbReference type="NCBI Taxonomy" id="1435465"/>
    <lineage>
        <taxon>Bacteria</taxon>
        <taxon>Pseudomonadati</taxon>
        <taxon>Pseudomonadota</taxon>
        <taxon>Gammaproteobacteria</taxon>
        <taxon>Moraxellales</taxon>
        <taxon>Moraxellaceae</taxon>
        <taxon>Fluviicoccus</taxon>
    </lineage>
</organism>
<name>A0A4Q7YIW5_9GAMM</name>
<accession>A0A4Q7YIW5</accession>
<sequence length="557" mass="60514">MLPKIDVSALNLIKSEIDVSLTQIEGALSAFVEDNSNNGTLGDCAEAMEQVWGALRLINVHGASELSELMFALLRQINELQENTPERYFSALGNGMMVMNRYLEYVQIKAVSLPQLLLPSINECRKALGLPELGEGFFLDVPYLPAPPALMPLDLDSSRELQLAHRIRHMYQIGLLNLLRDQAEPVHYRLMGRALERAAQICAGNAQSLLWWVGQAVMEALSGGVELTDGRKRLLAQLEQQLRLLTLPGGSSQPVDTSVLANALAIVGLGESGEHVLEVQSAFELGASCIPQSQLRLQHDSMFGPGGSVIKTVAAVLKDEIAHIKDVLDIIARGSQQEEESYETVADEITKASQTLIMLSLNDVAGAMRRQADVVRHWQDVPAEGELNVLVDILLQADNAVAALDKEMTPGSQTVVNNARISIHQLDEARSMLVAESRAGMSLVKRAILSYIESQGDTLHLANVPATLQSTSGGLSFLMAERGAGILRSCAAFIDRLVNTKQMAPMSVIETFADAIACVDYYLESLEVNKPVSDNVFDIGEESVAELGFPVLNRQAA</sequence>
<dbReference type="OrthoDB" id="6712627at2"/>
<feature type="domain" description="Scaffold protein FimL second" evidence="1">
    <location>
        <begin position="160"/>
        <end position="293"/>
    </location>
</feature>
<gene>
    <name evidence="2" type="ORF">EV700_2967</name>
</gene>
<dbReference type="AlphaFoldDB" id="A0A4Q7YIW5"/>
<evidence type="ECO:0000313" key="2">
    <source>
        <dbReference type="EMBL" id="RZU37098.1"/>
    </source>
</evidence>
<reference evidence="2 3" key="1">
    <citation type="submission" date="2019-02" db="EMBL/GenBank/DDBJ databases">
        <title>Genomic Encyclopedia of Type Strains, Phase IV (KMG-IV): sequencing the most valuable type-strain genomes for metagenomic binning, comparative biology and taxonomic classification.</title>
        <authorList>
            <person name="Goeker M."/>
        </authorList>
    </citation>
    <scope>NUCLEOTIDE SEQUENCE [LARGE SCALE GENOMIC DNA]</scope>
    <source>
        <strain evidence="2 3">DSM 105135</strain>
    </source>
</reference>
<dbReference type="RefSeq" id="WP_130415195.1">
    <property type="nucleotide sequence ID" value="NZ_SHKX01000015.1"/>
</dbReference>
<dbReference type="Proteomes" id="UP000292423">
    <property type="component" value="Unassembled WGS sequence"/>
</dbReference>
<dbReference type="Pfam" id="PF26379">
    <property type="entry name" value="FimL_2nd"/>
    <property type="match status" value="1"/>
</dbReference>
<proteinExistence type="predicted"/>
<protein>
    <recommendedName>
        <fullName evidence="1">Scaffold protein FimL second domain-containing protein</fullName>
    </recommendedName>
</protein>
<evidence type="ECO:0000313" key="3">
    <source>
        <dbReference type="Proteomes" id="UP000292423"/>
    </source>
</evidence>
<dbReference type="InterPro" id="IPR058661">
    <property type="entry name" value="FimL_2nd"/>
</dbReference>
<comment type="caution">
    <text evidence="2">The sequence shown here is derived from an EMBL/GenBank/DDBJ whole genome shotgun (WGS) entry which is preliminary data.</text>
</comment>